<organism evidence="1 2">
    <name type="scientific">Pseudomonas luteola</name>
    <dbReference type="NCBI Taxonomy" id="47886"/>
    <lineage>
        <taxon>Bacteria</taxon>
        <taxon>Pseudomonadati</taxon>
        <taxon>Pseudomonadota</taxon>
        <taxon>Gammaproteobacteria</taxon>
        <taxon>Pseudomonadales</taxon>
        <taxon>Pseudomonadaceae</taxon>
        <taxon>Pseudomonas</taxon>
    </lineage>
</organism>
<proteinExistence type="predicted"/>
<dbReference type="EMBL" id="UAUF01000010">
    <property type="protein sequence ID" value="SPZ05284.1"/>
    <property type="molecule type" value="Genomic_DNA"/>
</dbReference>
<evidence type="ECO:0000313" key="2">
    <source>
        <dbReference type="Proteomes" id="UP000250443"/>
    </source>
</evidence>
<name>A0A2X2CD51_PSELU</name>
<evidence type="ECO:0000313" key="1">
    <source>
        <dbReference type="EMBL" id="SPZ05284.1"/>
    </source>
</evidence>
<sequence length="69" mass="7652">MRLFLPQSKGDRENLGTSHYAPALKRLFPVQAYLDWISVTGIARGAGLDHWGHLSDEALHPGSLISLLR</sequence>
<dbReference type="RefSeq" id="WP_239383109.1">
    <property type="nucleotide sequence ID" value="NZ_DALZQD010000025.1"/>
</dbReference>
<dbReference type="AlphaFoldDB" id="A0A2X2CD51"/>
<reference evidence="1 2" key="1">
    <citation type="submission" date="2018-06" db="EMBL/GenBank/DDBJ databases">
        <authorList>
            <consortium name="Pathogen Informatics"/>
            <person name="Doyle S."/>
        </authorList>
    </citation>
    <scope>NUCLEOTIDE SEQUENCE [LARGE SCALE GENOMIC DNA]</scope>
    <source>
        <strain evidence="1 2">NCTC11842</strain>
    </source>
</reference>
<gene>
    <name evidence="1" type="primary">tnpS</name>
    <name evidence="1" type="ORF">NCTC11842_01704</name>
</gene>
<protein>
    <submittedName>
        <fullName evidence="1">Cointegrate resolution protein S</fullName>
    </submittedName>
</protein>
<dbReference type="Proteomes" id="UP000250443">
    <property type="component" value="Unassembled WGS sequence"/>
</dbReference>
<accession>A0A2X2CD51</accession>